<feature type="domain" description="Baseplate protein J-like barrel" evidence="1">
    <location>
        <begin position="105"/>
        <end position="182"/>
    </location>
</feature>
<dbReference type="Pfam" id="PF04865">
    <property type="entry name" value="Baseplate_J"/>
    <property type="match status" value="1"/>
</dbReference>
<dbReference type="Proteomes" id="UP000004416">
    <property type="component" value="Unassembled WGS sequence"/>
</dbReference>
<dbReference type="AlphaFoldDB" id="G9XHG5"/>
<dbReference type="PATRIC" id="fig|537010.4.peg.365"/>
<evidence type="ECO:0000259" key="1">
    <source>
        <dbReference type="Pfam" id="PF04865"/>
    </source>
</evidence>
<gene>
    <name evidence="2" type="ORF">HMPREF0322_00390</name>
</gene>
<dbReference type="EMBL" id="AFZX01000010">
    <property type="protein sequence ID" value="EHL08967.1"/>
    <property type="molecule type" value="Genomic_DNA"/>
</dbReference>
<dbReference type="RefSeq" id="WP_005808488.1">
    <property type="nucleotide sequence ID" value="NZ_JH414441.1"/>
</dbReference>
<proteinExistence type="predicted"/>
<evidence type="ECO:0000313" key="3">
    <source>
        <dbReference type="Proteomes" id="UP000004416"/>
    </source>
</evidence>
<accession>G9XHG5</accession>
<protein>
    <recommendedName>
        <fullName evidence="1">Baseplate protein J-like barrel domain-containing protein</fullName>
    </recommendedName>
</protein>
<comment type="caution">
    <text evidence="2">The sequence shown here is derived from an EMBL/GenBank/DDBJ whole genome shotgun (WGS) entry which is preliminary data.</text>
</comment>
<dbReference type="InterPro" id="IPR006949">
    <property type="entry name" value="Barrel_Baseplate_J-like"/>
</dbReference>
<sequence>MAYFAPYVDETGLHIPTYTDIVTDLVDSAKNIFGQDVYLEPDSQDYQWISIVALKISDAFQAVQMAYNARSPVTAIGTGLDAVVKLNGIKRKPSNILDAYSRCEVQLSGTPGTAINSGVVQDMGGYKWSLPSSVIIGPGGTVSATATCAVKGQILANSGDINTIVTPIYGWESVTNLVAAIPGVEIETDPELKARQSISTAQPSMAIMEGLRGAIVEVPGVTRHKVYENDTNMVDALGLPAHSITCIIEGGNDAHLGAVIYAKKTPGCYTNGDVVVNHIDRYDQIVPIRFYRPEYKEIQVEVTVKQLRGYTSSHTEAIIASVSNFLDSGQIGDDLPISSLWWAALSKAGDMSSPAFSITSLKACISGGTLGTNDIPIDFNEVTKGNPDLIEVVFDA</sequence>
<evidence type="ECO:0000313" key="2">
    <source>
        <dbReference type="EMBL" id="EHL08967.1"/>
    </source>
</evidence>
<reference evidence="2 3" key="1">
    <citation type="submission" date="2011-08" db="EMBL/GenBank/DDBJ databases">
        <authorList>
            <person name="Weinstock G."/>
            <person name="Sodergren E."/>
            <person name="Clifton S."/>
            <person name="Fulton L."/>
            <person name="Fulton B."/>
            <person name="Courtney L."/>
            <person name="Fronick C."/>
            <person name="Harrison M."/>
            <person name="Strong C."/>
            <person name="Farmer C."/>
            <person name="Delahaunty K."/>
            <person name="Markovic C."/>
            <person name="Hall O."/>
            <person name="Minx P."/>
            <person name="Tomlinson C."/>
            <person name="Mitreva M."/>
            <person name="Hou S."/>
            <person name="Chen J."/>
            <person name="Wollam A."/>
            <person name="Pepin K.H."/>
            <person name="Johnson M."/>
            <person name="Bhonagiri V."/>
            <person name="Zhang X."/>
            <person name="Suruliraj S."/>
            <person name="Warren W."/>
            <person name="Chinwalla A."/>
            <person name="Mardis E.R."/>
            <person name="Wilson R.K."/>
        </authorList>
    </citation>
    <scope>NUCLEOTIDE SEQUENCE [LARGE SCALE GENOMIC DNA]</scope>
    <source>
        <strain evidence="2 3">DP7</strain>
    </source>
</reference>
<name>G9XHG5_DESHA</name>
<organism evidence="2 3">
    <name type="scientific">Desulfitobacterium hafniense DP7</name>
    <dbReference type="NCBI Taxonomy" id="537010"/>
    <lineage>
        <taxon>Bacteria</taxon>
        <taxon>Bacillati</taxon>
        <taxon>Bacillota</taxon>
        <taxon>Clostridia</taxon>
        <taxon>Eubacteriales</taxon>
        <taxon>Desulfitobacteriaceae</taxon>
        <taxon>Desulfitobacterium</taxon>
    </lineage>
</organism>
<dbReference type="HOGENOM" id="CLU_045101_1_1_9"/>